<dbReference type="InterPro" id="IPR011701">
    <property type="entry name" value="MFS"/>
</dbReference>
<organism evidence="9 10">
    <name type="scientific">Cytobacillus purgationiresistens</name>
    <dbReference type="NCBI Taxonomy" id="863449"/>
    <lineage>
        <taxon>Bacteria</taxon>
        <taxon>Bacillati</taxon>
        <taxon>Bacillota</taxon>
        <taxon>Bacilli</taxon>
        <taxon>Bacillales</taxon>
        <taxon>Bacillaceae</taxon>
        <taxon>Cytobacillus</taxon>
    </lineage>
</organism>
<feature type="transmembrane region" description="Helical" evidence="7">
    <location>
        <begin position="60"/>
        <end position="79"/>
    </location>
</feature>
<evidence type="ECO:0000313" key="9">
    <source>
        <dbReference type="EMBL" id="MDQ0268504.1"/>
    </source>
</evidence>
<evidence type="ECO:0000256" key="6">
    <source>
        <dbReference type="ARBA" id="ARBA00023136"/>
    </source>
</evidence>
<dbReference type="SUPFAM" id="SSF103473">
    <property type="entry name" value="MFS general substrate transporter"/>
    <property type="match status" value="1"/>
</dbReference>
<feature type="transmembrane region" description="Helical" evidence="7">
    <location>
        <begin position="269"/>
        <end position="286"/>
    </location>
</feature>
<dbReference type="InterPro" id="IPR020846">
    <property type="entry name" value="MFS_dom"/>
</dbReference>
<name>A0ABU0AC87_9BACI</name>
<dbReference type="EMBL" id="JAUSUB010000001">
    <property type="protein sequence ID" value="MDQ0268504.1"/>
    <property type="molecule type" value="Genomic_DNA"/>
</dbReference>
<evidence type="ECO:0000256" key="7">
    <source>
        <dbReference type="SAM" id="Phobius"/>
    </source>
</evidence>
<dbReference type="InterPro" id="IPR036259">
    <property type="entry name" value="MFS_trans_sf"/>
</dbReference>
<evidence type="ECO:0000256" key="4">
    <source>
        <dbReference type="ARBA" id="ARBA00022692"/>
    </source>
</evidence>
<dbReference type="PANTHER" id="PTHR23513">
    <property type="entry name" value="INTEGRAL MEMBRANE EFFLUX PROTEIN-RELATED"/>
    <property type="match status" value="1"/>
</dbReference>
<evidence type="ECO:0000259" key="8">
    <source>
        <dbReference type="PROSITE" id="PS50850"/>
    </source>
</evidence>
<comment type="subcellular location">
    <subcellularLocation>
        <location evidence="1">Cell membrane</location>
        <topology evidence="1">Multi-pass membrane protein</topology>
    </subcellularLocation>
</comment>
<reference evidence="9 10" key="1">
    <citation type="submission" date="2023-07" db="EMBL/GenBank/DDBJ databases">
        <title>Genomic Encyclopedia of Type Strains, Phase IV (KMG-IV): sequencing the most valuable type-strain genomes for metagenomic binning, comparative biology and taxonomic classification.</title>
        <authorList>
            <person name="Goeker M."/>
        </authorList>
    </citation>
    <scope>NUCLEOTIDE SEQUENCE [LARGE SCALE GENOMIC DNA]</scope>
    <source>
        <strain evidence="9 10">DSM 23494</strain>
    </source>
</reference>
<feature type="transmembrane region" description="Helical" evidence="7">
    <location>
        <begin position="362"/>
        <end position="379"/>
    </location>
</feature>
<evidence type="ECO:0000256" key="3">
    <source>
        <dbReference type="ARBA" id="ARBA00022475"/>
    </source>
</evidence>
<protein>
    <submittedName>
        <fullName evidence="9">MFS family permease</fullName>
    </submittedName>
</protein>
<sequence>MNTEAIGHQNKKETKSLWRNRNFLLIWGGSIISNFGFQLYTIAIPLLIYQISQSALAMSTMRMIEFFPNIFIGMIAGVLVDRYNRKKMMQWASFIQAMSMTFLVYLLIVDQVEIWHLYILGFALSASGYTFGNAQHAVLPEIVVKEQLINANAKFSFAQTIIGMIGPGVAGFIIAVFSFTYSFAIYTVCIFLMFLCMYFLSYHPHTSNTKEGSTIWIDMKEGIDELFQNKILLIPTITVLWVNFASSLIIGILIFYVVDQLGSSETEVGLMYSISAIGGLIGASIVGRLRKKFGRGEIYTFTLLIDVIGIICIIAATSWWLIGISLAIRTFAITISNIVYFTIRQEFTPNHLLGRVSGTSSMLMKITLPLGLMISGLWAEWLPIPILFIASAAIIFVLFIILLFHSFRQLD</sequence>
<dbReference type="Gene3D" id="1.20.1250.20">
    <property type="entry name" value="MFS general substrate transporter like domains"/>
    <property type="match status" value="1"/>
</dbReference>
<dbReference type="RefSeq" id="WP_307471307.1">
    <property type="nucleotide sequence ID" value="NZ_JAUSUB010000001.1"/>
</dbReference>
<keyword evidence="5 7" id="KW-1133">Transmembrane helix</keyword>
<evidence type="ECO:0000256" key="2">
    <source>
        <dbReference type="ARBA" id="ARBA00022448"/>
    </source>
</evidence>
<dbReference type="Pfam" id="PF07690">
    <property type="entry name" value="MFS_1"/>
    <property type="match status" value="1"/>
</dbReference>
<feature type="domain" description="Major facilitator superfamily (MFS) profile" evidence="8">
    <location>
        <begin position="231"/>
        <end position="411"/>
    </location>
</feature>
<evidence type="ECO:0000256" key="5">
    <source>
        <dbReference type="ARBA" id="ARBA00022989"/>
    </source>
</evidence>
<feature type="transmembrane region" description="Helical" evidence="7">
    <location>
        <begin position="298"/>
        <end position="316"/>
    </location>
</feature>
<feature type="transmembrane region" description="Helical" evidence="7">
    <location>
        <begin position="114"/>
        <end position="134"/>
    </location>
</feature>
<keyword evidence="10" id="KW-1185">Reference proteome</keyword>
<feature type="transmembrane region" description="Helical" evidence="7">
    <location>
        <begin position="91"/>
        <end position="108"/>
    </location>
</feature>
<dbReference type="PANTHER" id="PTHR23513:SF6">
    <property type="entry name" value="MAJOR FACILITATOR SUPERFAMILY ASSOCIATED DOMAIN-CONTAINING PROTEIN"/>
    <property type="match status" value="1"/>
</dbReference>
<feature type="transmembrane region" description="Helical" evidence="7">
    <location>
        <begin position="183"/>
        <end position="200"/>
    </location>
</feature>
<keyword evidence="6 7" id="KW-0472">Membrane</keyword>
<feature type="transmembrane region" description="Helical" evidence="7">
    <location>
        <begin position="24"/>
        <end position="48"/>
    </location>
</feature>
<keyword evidence="3" id="KW-1003">Cell membrane</keyword>
<feature type="transmembrane region" description="Helical" evidence="7">
    <location>
        <begin position="155"/>
        <end position="177"/>
    </location>
</feature>
<accession>A0ABU0AC87</accession>
<keyword evidence="4 7" id="KW-0812">Transmembrane</keyword>
<evidence type="ECO:0000256" key="1">
    <source>
        <dbReference type="ARBA" id="ARBA00004651"/>
    </source>
</evidence>
<dbReference type="CDD" id="cd06173">
    <property type="entry name" value="MFS_MefA_like"/>
    <property type="match status" value="1"/>
</dbReference>
<dbReference type="PROSITE" id="PS50850">
    <property type="entry name" value="MFS"/>
    <property type="match status" value="1"/>
</dbReference>
<feature type="transmembrane region" description="Helical" evidence="7">
    <location>
        <begin position="322"/>
        <end position="341"/>
    </location>
</feature>
<feature type="transmembrane region" description="Helical" evidence="7">
    <location>
        <begin position="231"/>
        <end position="257"/>
    </location>
</feature>
<proteinExistence type="predicted"/>
<keyword evidence="2" id="KW-0813">Transport</keyword>
<evidence type="ECO:0000313" key="10">
    <source>
        <dbReference type="Proteomes" id="UP001238088"/>
    </source>
</evidence>
<comment type="caution">
    <text evidence="9">The sequence shown here is derived from an EMBL/GenBank/DDBJ whole genome shotgun (WGS) entry which is preliminary data.</text>
</comment>
<feature type="transmembrane region" description="Helical" evidence="7">
    <location>
        <begin position="385"/>
        <end position="404"/>
    </location>
</feature>
<gene>
    <name evidence="9" type="ORF">J2S17_000373</name>
</gene>
<dbReference type="Proteomes" id="UP001238088">
    <property type="component" value="Unassembled WGS sequence"/>
</dbReference>